<dbReference type="PANTHER" id="PTHR13360">
    <property type="entry name" value="ACTIVATING SIGNAL COINTEGRATOR 1 COMPLEX SUBUNIT 1"/>
    <property type="match status" value="1"/>
</dbReference>
<evidence type="ECO:0000259" key="2">
    <source>
        <dbReference type="SMART" id="SM00322"/>
    </source>
</evidence>
<dbReference type="InterPro" id="IPR036612">
    <property type="entry name" value="KH_dom_type_1_sf"/>
</dbReference>
<dbReference type="InterPro" id="IPR019510">
    <property type="entry name" value="AKAP7-like_phosphoesterase"/>
</dbReference>
<dbReference type="CDD" id="cd22419">
    <property type="entry name" value="KH-I_ASCC1"/>
    <property type="match status" value="1"/>
</dbReference>
<dbReference type="Pfam" id="PF00013">
    <property type="entry name" value="KH_1"/>
    <property type="match status" value="1"/>
</dbReference>
<keyword evidence="4" id="KW-1185">Reference proteome</keyword>
<dbReference type="SUPFAM" id="SSF54791">
    <property type="entry name" value="Eukaryotic type KH-domain (KH-domain type I)"/>
    <property type="match status" value="1"/>
</dbReference>
<dbReference type="EMBL" id="JAUZQC010000022">
    <property type="protein sequence ID" value="KAK5850980.1"/>
    <property type="molecule type" value="Genomic_DNA"/>
</dbReference>
<comment type="caution">
    <text evidence="3">The sequence shown here is derived from an EMBL/GenBank/DDBJ whole genome shotgun (WGS) entry which is preliminary data.</text>
</comment>
<proteinExistence type="predicted"/>
<reference evidence="3 4" key="2">
    <citation type="journal article" date="2023" name="Mol. Biol. Evol.">
        <title>Genomics of Secondarily Temperate Adaptation in the Only Non-Antarctic Icefish.</title>
        <authorList>
            <person name="Rivera-Colon A.G."/>
            <person name="Rayamajhi N."/>
            <person name="Minhas B.F."/>
            <person name="Madrigal G."/>
            <person name="Bilyk K.T."/>
            <person name="Yoon V."/>
            <person name="Hune M."/>
            <person name="Gregory S."/>
            <person name="Cheng C.H.C."/>
            <person name="Catchen J.M."/>
        </authorList>
    </citation>
    <scope>NUCLEOTIDE SEQUENCE [LARGE SCALE GENOMIC DNA]</scope>
    <source>
        <strain evidence="3">JMC-PN-2008</strain>
    </source>
</reference>
<dbReference type="InterPro" id="IPR009210">
    <property type="entry name" value="ASCC1"/>
</dbReference>
<feature type="domain" description="K Homology" evidence="2">
    <location>
        <begin position="60"/>
        <end position="128"/>
    </location>
</feature>
<dbReference type="Gene3D" id="3.90.1140.10">
    <property type="entry name" value="Cyclic phosphodiesterase"/>
    <property type="match status" value="1"/>
</dbReference>
<evidence type="ECO:0000313" key="4">
    <source>
        <dbReference type="Proteomes" id="UP001346869"/>
    </source>
</evidence>
<dbReference type="GO" id="GO:0005634">
    <property type="term" value="C:nucleus"/>
    <property type="evidence" value="ECO:0007669"/>
    <property type="project" value="TreeGrafter"/>
</dbReference>
<evidence type="ECO:0000313" key="3">
    <source>
        <dbReference type="EMBL" id="KAK5850980.1"/>
    </source>
</evidence>
<dbReference type="InterPro" id="IPR047538">
    <property type="entry name" value="KH-I_ASCC1"/>
</dbReference>
<reference evidence="3 4" key="1">
    <citation type="journal article" date="2023" name="Genes (Basel)">
        <title>Chromosome-Level Genome Assembly and Circadian Gene Repertoire of the Patagonia Blennie Eleginops maclovinus-The Closest Ancestral Proxy of Antarctic Cryonotothenioids.</title>
        <authorList>
            <person name="Cheng C.C."/>
            <person name="Rivera-Colon A.G."/>
            <person name="Minhas B.F."/>
            <person name="Wilson L."/>
            <person name="Rayamajhi N."/>
            <person name="Vargas-Chacoff L."/>
            <person name="Catchen J.M."/>
        </authorList>
    </citation>
    <scope>NUCLEOTIDE SEQUENCE [LARGE SCALE GENOMIC DNA]</scope>
    <source>
        <strain evidence="3">JMC-PN-2008</strain>
    </source>
</reference>
<dbReference type="GO" id="GO:0006307">
    <property type="term" value="P:DNA alkylation repair"/>
    <property type="evidence" value="ECO:0007669"/>
    <property type="project" value="InterPro"/>
</dbReference>
<dbReference type="SMART" id="SM00322">
    <property type="entry name" value="KH"/>
    <property type="match status" value="1"/>
</dbReference>
<name>A0AAN7WYP9_ELEMC</name>
<dbReference type="PROSITE" id="PS50084">
    <property type="entry name" value="KH_TYPE_1"/>
    <property type="match status" value="1"/>
</dbReference>
<dbReference type="InterPro" id="IPR004087">
    <property type="entry name" value="KH_dom"/>
</dbReference>
<sequence length="355" mass="40400">MDVLRPALININGRIYRRNVIKEENYEEEEEEVSYMGTPESEYLEEDEACDTNFIEQTEKGYRCAIEVPSVLYKYIIGKKGETRKRLEFDTKTSINIPKQGVEGEIVITGSHKAAVSSAVTRVEVLVESFRKKQPFTHFLSFPLNDPKIQEGFLIFKEEVLQQCSQDHGVEGSIFQNPAKLHLTIGTLALLNETEVRKACEHLQQCQNFIRDITERNPLTLEVMGIEYMNDDPAMVDILYAKVNVKDKSDKLQVIADRLVEHFVSAGLMVREWDRVKLHGTVMNTLFRKDSTVEDAGGPGRQTMSEREAFDARNILKKFGAYRFGEFGLNTVLLSQRYSTDCTGYYTSAGSASFS</sequence>
<gene>
    <name evidence="3" type="ORF">PBY51_001808</name>
</gene>
<accession>A0AAN7WYP9</accession>
<dbReference type="PIRSF" id="PIRSF027019">
    <property type="entry name" value="Euk_LigT"/>
    <property type="match status" value="1"/>
</dbReference>
<dbReference type="Pfam" id="PF10469">
    <property type="entry name" value="AKAP7_NLS"/>
    <property type="match status" value="1"/>
</dbReference>
<organism evidence="3 4">
    <name type="scientific">Eleginops maclovinus</name>
    <name type="common">Patagonian blennie</name>
    <name type="synonym">Eleginus maclovinus</name>
    <dbReference type="NCBI Taxonomy" id="56733"/>
    <lineage>
        <taxon>Eukaryota</taxon>
        <taxon>Metazoa</taxon>
        <taxon>Chordata</taxon>
        <taxon>Craniata</taxon>
        <taxon>Vertebrata</taxon>
        <taxon>Euteleostomi</taxon>
        <taxon>Actinopterygii</taxon>
        <taxon>Neopterygii</taxon>
        <taxon>Teleostei</taxon>
        <taxon>Neoteleostei</taxon>
        <taxon>Acanthomorphata</taxon>
        <taxon>Eupercaria</taxon>
        <taxon>Perciformes</taxon>
        <taxon>Notothenioidei</taxon>
        <taxon>Eleginopidae</taxon>
        <taxon>Eleginops</taxon>
    </lineage>
</organism>
<dbReference type="Proteomes" id="UP001346869">
    <property type="component" value="Unassembled WGS sequence"/>
</dbReference>
<dbReference type="Gene3D" id="3.30.1370.10">
    <property type="entry name" value="K Homology domain, type 1"/>
    <property type="match status" value="1"/>
</dbReference>
<protein>
    <recommendedName>
        <fullName evidence="2">K Homology domain-containing protein</fullName>
    </recommendedName>
</protein>
<dbReference type="AlphaFoldDB" id="A0AAN7WYP9"/>
<dbReference type="InterPro" id="IPR004088">
    <property type="entry name" value="KH_dom_type_1"/>
</dbReference>
<dbReference type="GO" id="GO:0003723">
    <property type="term" value="F:RNA binding"/>
    <property type="evidence" value="ECO:0007669"/>
    <property type="project" value="UniProtKB-UniRule"/>
</dbReference>
<dbReference type="PANTHER" id="PTHR13360:SF1">
    <property type="entry name" value="ACTIVATING SIGNAL COINTEGRATOR 1 COMPLEX SUBUNIT 1"/>
    <property type="match status" value="1"/>
</dbReference>
<evidence type="ECO:0000256" key="1">
    <source>
        <dbReference type="PROSITE-ProRule" id="PRU00117"/>
    </source>
</evidence>
<dbReference type="GO" id="GO:0006355">
    <property type="term" value="P:regulation of DNA-templated transcription"/>
    <property type="evidence" value="ECO:0007669"/>
    <property type="project" value="TreeGrafter"/>
</dbReference>
<keyword evidence="1" id="KW-0694">RNA-binding</keyword>